<gene>
    <name evidence="2" type="ORF">QUW46_06680</name>
</gene>
<sequence length="55" mass="6072">MNNNYINLPRWKVIFMAACVGVIVASMFYIQPIEKLLTVSFNVAPGVVAVIAMLT</sequence>
<protein>
    <submittedName>
        <fullName evidence="2">Uncharacterized protein</fullName>
    </submittedName>
</protein>
<reference evidence="2 3" key="2">
    <citation type="submission" date="2023-06" db="EMBL/GenBank/DDBJ databases">
        <title>Identification and characterization of horizontal gene transfer across gut microbiota members of farm animals based on homology search.</title>
        <authorList>
            <person name="Schwarzerova J."/>
            <person name="Nykrynova M."/>
            <person name="Jureckova K."/>
            <person name="Cejkova D."/>
            <person name="Rychlik I."/>
        </authorList>
    </citation>
    <scope>NUCLEOTIDE SEQUENCE [LARGE SCALE GENOMIC DNA]</scope>
    <source>
        <strain evidence="2 3">105_WCHN</strain>
    </source>
</reference>
<accession>A0ABT7VNE9</accession>
<keyword evidence="1" id="KW-0472">Membrane</keyword>
<keyword evidence="3" id="KW-1185">Reference proteome</keyword>
<reference evidence="3" key="1">
    <citation type="submission" date="2023-06" db="EMBL/GenBank/DDBJ databases">
        <title>Identification and characterization of horizontal gene transfer across gut microbiota members of farm animals based on homology search.</title>
        <authorList>
            <person name="Zeman M."/>
            <person name="Kubasova T."/>
            <person name="Jahodarova E."/>
            <person name="Nykrynova M."/>
            <person name="Rychlik I."/>
        </authorList>
    </citation>
    <scope>NUCLEOTIDE SEQUENCE [LARGE SCALE GENOMIC DNA]</scope>
    <source>
        <strain evidence="3">105_WCHN</strain>
    </source>
</reference>
<name>A0ABT7VNE9_9LACO</name>
<feature type="transmembrane region" description="Helical" evidence="1">
    <location>
        <begin position="12"/>
        <end position="30"/>
    </location>
</feature>
<keyword evidence="1" id="KW-1133">Transmembrane helix</keyword>
<keyword evidence="1" id="KW-0812">Transmembrane</keyword>
<proteinExistence type="predicted"/>
<comment type="caution">
    <text evidence="2">The sequence shown here is derived from an EMBL/GenBank/DDBJ whole genome shotgun (WGS) entry which is preliminary data.</text>
</comment>
<evidence type="ECO:0000313" key="2">
    <source>
        <dbReference type="EMBL" id="MDM8334253.1"/>
    </source>
</evidence>
<dbReference type="EMBL" id="JAUDEO010000037">
    <property type="protein sequence ID" value="MDM8334253.1"/>
    <property type="molecule type" value="Genomic_DNA"/>
</dbReference>
<reference evidence="2 3" key="3">
    <citation type="submission" date="2023-06" db="EMBL/GenBank/DDBJ databases">
        <authorList>
            <person name="Zeman M."/>
            <person name="Kubasova T."/>
            <person name="Jahodarova E."/>
            <person name="Nykrynova M."/>
            <person name="Rychlik I."/>
        </authorList>
    </citation>
    <scope>NUCLEOTIDE SEQUENCE [LARGE SCALE GENOMIC DNA]</scope>
    <source>
        <strain evidence="2 3">105_WCHN</strain>
    </source>
</reference>
<dbReference type="RefSeq" id="WP_289560643.1">
    <property type="nucleotide sequence ID" value="NZ_JAUDEO010000037.1"/>
</dbReference>
<evidence type="ECO:0000313" key="3">
    <source>
        <dbReference type="Proteomes" id="UP001529423"/>
    </source>
</evidence>
<evidence type="ECO:0000256" key="1">
    <source>
        <dbReference type="SAM" id="Phobius"/>
    </source>
</evidence>
<organism evidence="2 3">
    <name type="scientific">Limosilactobacillus panis</name>
    <dbReference type="NCBI Taxonomy" id="47493"/>
    <lineage>
        <taxon>Bacteria</taxon>
        <taxon>Bacillati</taxon>
        <taxon>Bacillota</taxon>
        <taxon>Bacilli</taxon>
        <taxon>Lactobacillales</taxon>
        <taxon>Lactobacillaceae</taxon>
        <taxon>Limosilactobacillus</taxon>
    </lineage>
</organism>
<dbReference type="Proteomes" id="UP001529423">
    <property type="component" value="Unassembled WGS sequence"/>
</dbReference>